<gene>
    <name evidence="1" type="ORF">C1J01_48360</name>
</gene>
<feature type="non-terminal residue" evidence="1">
    <location>
        <position position="1"/>
    </location>
</feature>
<sequence length="241" mass="26171">PPRRPPGAHGRNSLVLSGTAVALTAPWHGGTLTVVPITSRSPGSTIVIRRATIRRFPTLTGARPFRARERAILNAAVHRRTGSRSLVGHLTVFDRVLGNLVVIRRTHHEFTVRRPLTLTRALGGAATTRPRRTPVRHLTIIDRVLSRHGSVLGSQCGLCRRPGVTTVRGRASRRSGHGFGIGVERRPDLLRGRQRQRRAEPRRLPLAVLVPSHLLVVRIPFPGAPCSRRRLGGGIGGGIGG</sequence>
<dbReference type="EMBL" id="POUD01000622">
    <property type="protein sequence ID" value="PZF99965.1"/>
    <property type="molecule type" value="Genomic_DNA"/>
</dbReference>
<name>A0A2W2CKL2_9ACTN</name>
<comment type="caution">
    <text evidence="1">The sequence shown here is derived from an EMBL/GenBank/DDBJ whole genome shotgun (WGS) entry which is preliminary data.</text>
</comment>
<dbReference type="Proteomes" id="UP000249304">
    <property type="component" value="Unassembled WGS sequence"/>
</dbReference>
<protein>
    <submittedName>
        <fullName evidence="1">Uncharacterized protein</fullName>
    </submittedName>
</protein>
<keyword evidence="2" id="KW-1185">Reference proteome</keyword>
<evidence type="ECO:0000313" key="1">
    <source>
        <dbReference type="EMBL" id="PZF99965.1"/>
    </source>
</evidence>
<accession>A0A2W2CKL2</accession>
<organism evidence="1 2">
    <name type="scientific">Nonomuraea aridisoli</name>
    <dbReference type="NCBI Taxonomy" id="2070368"/>
    <lineage>
        <taxon>Bacteria</taxon>
        <taxon>Bacillati</taxon>
        <taxon>Actinomycetota</taxon>
        <taxon>Actinomycetes</taxon>
        <taxon>Streptosporangiales</taxon>
        <taxon>Streptosporangiaceae</taxon>
        <taxon>Nonomuraea</taxon>
    </lineage>
</organism>
<feature type="non-terminal residue" evidence="1">
    <location>
        <position position="241"/>
    </location>
</feature>
<proteinExistence type="predicted"/>
<dbReference type="AlphaFoldDB" id="A0A2W2CKL2"/>
<reference evidence="1 2" key="1">
    <citation type="submission" date="2018-01" db="EMBL/GenBank/DDBJ databases">
        <title>Draft genome sequence of Nonomuraea sp. KC333.</title>
        <authorList>
            <person name="Sahin N."/>
            <person name="Saygin H."/>
            <person name="Ay H."/>
        </authorList>
    </citation>
    <scope>NUCLEOTIDE SEQUENCE [LARGE SCALE GENOMIC DNA]</scope>
    <source>
        <strain evidence="1 2">KC333</strain>
    </source>
</reference>
<evidence type="ECO:0000313" key="2">
    <source>
        <dbReference type="Proteomes" id="UP000249304"/>
    </source>
</evidence>